<dbReference type="Proteomes" id="UP000263098">
    <property type="component" value="Unassembled WGS sequence"/>
</dbReference>
<feature type="transmembrane region" description="Helical" evidence="1">
    <location>
        <begin position="103"/>
        <end position="120"/>
    </location>
</feature>
<keyword evidence="1" id="KW-1133">Transmembrane helix</keyword>
<keyword evidence="1" id="KW-0472">Membrane</keyword>
<keyword evidence="1" id="KW-0812">Transmembrane</keyword>
<proteinExistence type="predicted"/>
<feature type="transmembrane region" description="Helical" evidence="1">
    <location>
        <begin position="265"/>
        <end position="284"/>
    </location>
</feature>
<evidence type="ECO:0008006" key="4">
    <source>
        <dbReference type="Google" id="ProtNLM"/>
    </source>
</evidence>
<feature type="transmembrane region" description="Helical" evidence="1">
    <location>
        <begin position="75"/>
        <end position="96"/>
    </location>
</feature>
<dbReference type="AlphaFoldDB" id="A0A3D2SEK1"/>
<gene>
    <name evidence="2" type="ORF">DHW31_07860</name>
</gene>
<feature type="transmembrane region" description="Helical" evidence="1">
    <location>
        <begin position="126"/>
        <end position="144"/>
    </location>
</feature>
<dbReference type="EMBL" id="DPVG01000282">
    <property type="protein sequence ID" value="HCK24677.1"/>
    <property type="molecule type" value="Genomic_DNA"/>
</dbReference>
<accession>A0A3D2SEK1</accession>
<feature type="transmembrane region" description="Helical" evidence="1">
    <location>
        <begin position="236"/>
        <end position="259"/>
    </location>
</feature>
<comment type="caution">
    <text evidence="2">The sequence shown here is derived from an EMBL/GenBank/DDBJ whole genome shotgun (WGS) entry which is preliminary data.</text>
</comment>
<feature type="transmembrane region" description="Helical" evidence="1">
    <location>
        <begin position="12"/>
        <end position="29"/>
    </location>
</feature>
<name>A0A3D2SEK1_9BACE</name>
<dbReference type="Pfam" id="PF19529">
    <property type="entry name" value="DUF6057"/>
    <property type="match status" value="1"/>
</dbReference>
<organism evidence="2 3">
    <name type="scientific">Bacteroides graminisolvens</name>
    <dbReference type="NCBI Taxonomy" id="477666"/>
    <lineage>
        <taxon>Bacteria</taxon>
        <taxon>Pseudomonadati</taxon>
        <taxon>Bacteroidota</taxon>
        <taxon>Bacteroidia</taxon>
        <taxon>Bacteroidales</taxon>
        <taxon>Bacteroidaceae</taxon>
        <taxon>Bacteroides</taxon>
    </lineage>
</organism>
<reference evidence="2 3" key="1">
    <citation type="journal article" date="2018" name="Nat. Biotechnol.">
        <title>A standardized bacterial taxonomy based on genome phylogeny substantially revises the tree of life.</title>
        <authorList>
            <person name="Parks D.H."/>
            <person name="Chuvochina M."/>
            <person name="Waite D.W."/>
            <person name="Rinke C."/>
            <person name="Skarshewski A."/>
            <person name="Chaumeil P.A."/>
            <person name="Hugenholtz P."/>
        </authorList>
    </citation>
    <scope>NUCLEOTIDE SEQUENCE [LARGE SCALE GENOMIC DNA]</scope>
    <source>
        <strain evidence="2">UBA9667</strain>
    </source>
</reference>
<protein>
    <recommendedName>
        <fullName evidence="4">Transmembrane protein</fullName>
    </recommendedName>
</protein>
<dbReference type="InterPro" id="IPR045692">
    <property type="entry name" value="DUF6057"/>
</dbReference>
<feature type="transmembrane region" description="Helical" evidence="1">
    <location>
        <begin position="192"/>
        <end position="216"/>
    </location>
</feature>
<evidence type="ECO:0000313" key="2">
    <source>
        <dbReference type="EMBL" id="HCK24677.1"/>
    </source>
</evidence>
<evidence type="ECO:0000256" key="1">
    <source>
        <dbReference type="SAM" id="Phobius"/>
    </source>
</evidence>
<sequence>MTMLSQRRWKIGFSVILWLSVFLFWGRFYPSHLSYQEQLQLFLFDTDYLIEHLIIPGGLAEYISEFLVQFYYHRWIGAAILATLFVVLQLLVWLLAQKHKAADVYYLLSFLPIISMWYFMTDENAMLAFAVSILFALGTMYLHVSLNSQWRRVLSVVLFAPLLYWFAGAAHFLFIGWAIICEAKLLYQNNKKLAIGGSIAALILMGLACPLISGLWLQYPIFRLMGGINFYRFPSYIPLTVFIVEALFLFFPFLISSLSPPKKNVHFAIILQSLILIMSGYVLLSSGADMNKEEAMEYDWLVRNKEWQKIIEKAEAKSPTSPFGVTCLNLALGKTGQLGDRMFQFYQNGTEGLLPHFQRDFVSPLPTSEVFYYLGMINTAQRFTFEAMEAIPNYNKSGRCFKRLAETNLINGQYEVAAKYIRILRKTVFYKDWAEEAMTYLYNEKKISNHKEWGWLRKLRYADDFLFSDREIDMMLGLLYQHNYQNRMAFEYMLAYVLQERDLERFMKYYPLGKYAGYDHIPRSYQEALVYVWTQTHRNFDGMPWSISPDVAHEVTDFARIYMSQQNSQPILHTQYGDTFWYYLLFKKK</sequence>
<evidence type="ECO:0000313" key="3">
    <source>
        <dbReference type="Proteomes" id="UP000263098"/>
    </source>
</evidence>
<feature type="transmembrane region" description="Helical" evidence="1">
    <location>
        <begin position="156"/>
        <end position="180"/>
    </location>
</feature>